<reference evidence="1 2" key="1">
    <citation type="submission" date="2014-04" db="EMBL/GenBank/DDBJ databases">
        <authorList>
            <consortium name="DOE Joint Genome Institute"/>
            <person name="Kuo A."/>
            <person name="Gay G."/>
            <person name="Dore J."/>
            <person name="Kohler A."/>
            <person name="Nagy L.G."/>
            <person name="Floudas D."/>
            <person name="Copeland A."/>
            <person name="Barry K.W."/>
            <person name="Cichocki N."/>
            <person name="Veneault-Fourrey C."/>
            <person name="LaButti K."/>
            <person name="Lindquist E.A."/>
            <person name="Lipzen A."/>
            <person name="Lundell T."/>
            <person name="Morin E."/>
            <person name="Murat C."/>
            <person name="Sun H."/>
            <person name="Tunlid A."/>
            <person name="Henrissat B."/>
            <person name="Grigoriev I.V."/>
            <person name="Hibbett D.S."/>
            <person name="Martin F."/>
            <person name="Nordberg H.P."/>
            <person name="Cantor M.N."/>
            <person name="Hua S.X."/>
        </authorList>
    </citation>
    <scope>NUCLEOTIDE SEQUENCE [LARGE SCALE GENOMIC DNA]</scope>
    <source>
        <strain evidence="2">h7</strain>
    </source>
</reference>
<accession>A0A0C3BVN3</accession>
<dbReference type="Proteomes" id="UP000053424">
    <property type="component" value="Unassembled WGS sequence"/>
</dbReference>
<evidence type="ECO:0000313" key="2">
    <source>
        <dbReference type="Proteomes" id="UP000053424"/>
    </source>
</evidence>
<reference evidence="2" key="2">
    <citation type="submission" date="2015-01" db="EMBL/GenBank/DDBJ databases">
        <title>Evolutionary Origins and Diversification of the Mycorrhizal Mutualists.</title>
        <authorList>
            <consortium name="DOE Joint Genome Institute"/>
            <consortium name="Mycorrhizal Genomics Consortium"/>
            <person name="Kohler A."/>
            <person name="Kuo A."/>
            <person name="Nagy L.G."/>
            <person name="Floudas D."/>
            <person name="Copeland A."/>
            <person name="Barry K.W."/>
            <person name="Cichocki N."/>
            <person name="Veneault-Fourrey C."/>
            <person name="LaButti K."/>
            <person name="Lindquist E.A."/>
            <person name="Lipzen A."/>
            <person name="Lundell T."/>
            <person name="Morin E."/>
            <person name="Murat C."/>
            <person name="Riley R."/>
            <person name="Ohm R."/>
            <person name="Sun H."/>
            <person name="Tunlid A."/>
            <person name="Henrissat B."/>
            <person name="Grigoriev I.V."/>
            <person name="Hibbett D.S."/>
            <person name="Martin F."/>
        </authorList>
    </citation>
    <scope>NUCLEOTIDE SEQUENCE [LARGE SCALE GENOMIC DNA]</scope>
    <source>
        <strain evidence="2">h7</strain>
    </source>
</reference>
<gene>
    <name evidence="1" type="ORF">M413DRAFT_446088</name>
</gene>
<name>A0A0C3BVN3_HEBCY</name>
<organism evidence="1 2">
    <name type="scientific">Hebeloma cylindrosporum</name>
    <dbReference type="NCBI Taxonomy" id="76867"/>
    <lineage>
        <taxon>Eukaryota</taxon>
        <taxon>Fungi</taxon>
        <taxon>Dikarya</taxon>
        <taxon>Basidiomycota</taxon>
        <taxon>Agaricomycotina</taxon>
        <taxon>Agaricomycetes</taxon>
        <taxon>Agaricomycetidae</taxon>
        <taxon>Agaricales</taxon>
        <taxon>Agaricineae</taxon>
        <taxon>Hymenogastraceae</taxon>
        <taxon>Hebeloma</taxon>
    </lineage>
</organism>
<dbReference type="HOGENOM" id="CLU_1806390_0_0_1"/>
<dbReference type="EMBL" id="KN831782">
    <property type="protein sequence ID" value="KIM40675.1"/>
    <property type="molecule type" value="Genomic_DNA"/>
</dbReference>
<sequence>MNLAHFLRRAPNWMKKAVVIPATPITTIRHTAPVKRNMSSLVQEALKLKKEPTSAASASDKPEEEVPLFEAHDILSQHVREGAAARSPDNFGIDGASPNIALNEEDKTVGNPEGIGMLEQVGSATGTARFFEQGGKQGAQQPK</sequence>
<dbReference type="OrthoDB" id="2687798at2759"/>
<proteinExistence type="predicted"/>
<protein>
    <submittedName>
        <fullName evidence="1">Uncharacterized protein</fullName>
    </submittedName>
</protein>
<dbReference type="AlphaFoldDB" id="A0A0C3BVN3"/>
<keyword evidence="2" id="KW-1185">Reference proteome</keyword>
<evidence type="ECO:0000313" key="1">
    <source>
        <dbReference type="EMBL" id="KIM40675.1"/>
    </source>
</evidence>